<dbReference type="SUPFAM" id="SSF53335">
    <property type="entry name" value="S-adenosyl-L-methionine-dependent methyltransferases"/>
    <property type="match status" value="1"/>
</dbReference>
<dbReference type="PANTHER" id="PTHR44942">
    <property type="entry name" value="METHYLTRANSF_11 DOMAIN-CONTAINING PROTEIN"/>
    <property type="match status" value="1"/>
</dbReference>
<name>A0ABU4GVN4_9CLOT</name>
<proteinExistence type="inferred from homology"/>
<dbReference type="RefSeq" id="WP_318066442.1">
    <property type="nucleotide sequence ID" value="NZ_JAWONS010000324.1"/>
</dbReference>
<evidence type="ECO:0000256" key="2">
    <source>
        <dbReference type="ARBA" id="ARBA00022603"/>
    </source>
</evidence>
<protein>
    <submittedName>
        <fullName evidence="5">Class I SAM-dependent methyltransferase</fullName>
    </submittedName>
</protein>
<reference evidence="5 6" key="1">
    <citation type="submission" date="2023-10" db="EMBL/GenBank/DDBJ databases">
        <title>A novel Glycoside Hydrolase 43-Like Enzyme from Clostrdium boliviensis is an Endo-xylanase, and a Candidate for Xylooligosaccharides Production from Different Xylan Substrates.</title>
        <authorList>
            <person name="Alvarez M.T."/>
            <person name="Rocabado-Villegas L.R."/>
            <person name="Salas-Veizaga D.M."/>
            <person name="Linares-Pasten J.A."/>
            <person name="Gudmundsdottir E.E."/>
            <person name="Hreggvidsson G.O."/>
            <person name="Adlercreutz P."/>
            <person name="Nordberg Karlsson E."/>
        </authorList>
    </citation>
    <scope>NUCLEOTIDE SEQUENCE [LARGE SCALE GENOMIC DNA]</scope>
    <source>
        <strain evidence="5 6">E-1</strain>
    </source>
</reference>
<dbReference type="PANTHER" id="PTHR44942:SF4">
    <property type="entry name" value="METHYLTRANSFERASE TYPE 11 DOMAIN-CONTAINING PROTEIN"/>
    <property type="match status" value="1"/>
</dbReference>
<evidence type="ECO:0000259" key="4">
    <source>
        <dbReference type="Pfam" id="PF08241"/>
    </source>
</evidence>
<dbReference type="InterPro" id="IPR013216">
    <property type="entry name" value="Methyltransf_11"/>
</dbReference>
<organism evidence="5 6">
    <name type="scientific">Clostridium boliviensis</name>
    <dbReference type="NCBI Taxonomy" id="318465"/>
    <lineage>
        <taxon>Bacteria</taxon>
        <taxon>Bacillati</taxon>
        <taxon>Bacillota</taxon>
        <taxon>Clostridia</taxon>
        <taxon>Eubacteriales</taxon>
        <taxon>Clostridiaceae</taxon>
        <taxon>Clostridium</taxon>
    </lineage>
</organism>
<dbReference type="EMBL" id="JAWONS010000324">
    <property type="protein sequence ID" value="MDW2800262.1"/>
    <property type="molecule type" value="Genomic_DNA"/>
</dbReference>
<feature type="domain" description="Methyltransferase type 11" evidence="4">
    <location>
        <begin position="42"/>
        <end position="134"/>
    </location>
</feature>
<gene>
    <name evidence="5" type="ORF">RZO55_22070</name>
</gene>
<dbReference type="Pfam" id="PF08241">
    <property type="entry name" value="Methyltransf_11"/>
    <property type="match status" value="1"/>
</dbReference>
<evidence type="ECO:0000256" key="1">
    <source>
        <dbReference type="ARBA" id="ARBA00008361"/>
    </source>
</evidence>
<dbReference type="Gene3D" id="3.40.50.150">
    <property type="entry name" value="Vaccinia Virus protein VP39"/>
    <property type="match status" value="1"/>
</dbReference>
<comment type="similarity">
    <text evidence="1">Belongs to the methyltransferase superfamily.</text>
</comment>
<evidence type="ECO:0000256" key="3">
    <source>
        <dbReference type="ARBA" id="ARBA00022679"/>
    </source>
</evidence>
<evidence type="ECO:0000313" key="5">
    <source>
        <dbReference type="EMBL" id="MDW2800262.1"/>
    </source>
</evidence>
<dbReference type="InterPro" id="IPR051052">
    <property type="entry name" value="Diverse_substrate_MTase"/>
</dbReference>
<keyword evidence="2 5" id="KW-0489">Methyltransferase</keyword>
<evidence type="ECO:0000313" key="6">
    <source>
        <dbReference type="Proteomes" id="UP001276854"/>
    </source>
</evidence>
<dbReference type="CDD" id="cd02440">
    <property type="entry name" value="AdoMet_MTases"/>
    <property type="match status" value="1"/>
</dbReference>
<keyword evidence="3" id="KW-0808">Transferase</keyword>
<comment type="caution">
    <text evidence="5">The sequence shown here is derived from an EMBL/GenBank/DDBJ whole genome shotgun (WGS) entry which is preliminary data.</text>
</comment>
<dbReference type="Proteomes" id="UP001276854">
    <property type="component" value="Unassembled WGS sequence"/>
</dbReference>
<keyword evidence="6" id="KW-1185">Reference proteome</keyword>
<sequence>MDFRKTFDTIPEEFDKWRPRYCEELYNHIITCTDLGPGKAALEIGPGTGQATKPFLKTGCDYLAIELGEHFASFMENKFKAYHNFHIVNGDFESHNFETQKFDLVYSAATIQWIPENIGFPKVYDLLKPGGTLAMFMTYSDEKSGNEALYEQIQEVYKKHFYVETKYTCRLDYEHVLNYGFTDLNYHEWKKERVLSADEYVDYLAGTQVEHITLKEPYRTRFYDGIREAVMRAGNQMKIMDTIALYITKKPD</sequence>
<dbReference type="GO" id="GO:0008168">
    <property type="term" value="F:methyltransferase activity"/>
    <property type="evidence" value="ECO:0007669"/>
    <property type="project" value="UniProtKB-KW"/>
</dbReference>
<accession>A0ABU4GVN4</accession>
<dbReference type="InterPro" id="IPR029063">
    <property type="entry name" value="SAM-dependent_MTases_sf"/>
</dbReference>
<dbReference type="GO" id="GO:0032259">
    <property type="term" value="P:methylation"/>
    <property type="evidence" value="ECO:0007669"/>
    <property type="project" value="UniProtKB-KW"/>
</dbReference>